<dbReference type="Gene3D" id="3.60.15.10">
    <property type="entry name" value="Ribonuclease Z/Hydroxyacylglutathione hydrolase-like"/>
    <property type="match status" value="1"/>
</dbReference>
<keyword evidence="1" id="KW-0479">Metal-binding</keyword>
<feature type="domain" description="Metallo-beta-lactamase" evidence="2">
    <location>
        <begin position="12"/>
        <end position="193"/>
    </location>
</feature>
<dbReference type="SMART" id="SM00849">
    <property type="entry name" value="Lactamase_B"/>
    <property type="match status" value="1"/>
</dbReference>
<dbReference type="InterPro" id="IPR044528">
    <property type="entry name" value="POD-like_MBL-fold"/>
</dbReference>
<reference evidence="4" key="1">
    <citation type="submission" date="2016-10" db="EMBL/GenBank/DDBJ databases">
        <authorList>
            <person name="Varghese N."/>
            <person name="Submissions S."/>
        </authorList>
    </citation>
    <scope>NUCLEOTIDE SEQUENCE [LARGE SCALE GENOMIC DNA]</scope>
    <source>
        <strain evidence="4">CGMCC 1.7062</strain>
    </source>
</reference>
<dbReference type="SUPFAM" id="SSF56281">
    <property type="entry name" value="Metallo-hydrolase/oxidoreductase"/>
    <property type="match status" value="1"/>
</dbReference>
<dbReference type="PANTHER" id="PTHR43084:SF1">
    <property type="entry name" value="PERSULFIDE DIOXYGENASE ETHE1, MITOCHONDRIAL"/>
    <property type="match status" value="1"/>
</dbReference>
<dbReference type="OrthoDB" id="9784009at2"/>
<dbReference type="GO" id="GO:0070813">
    <property type="term" value="P:hydrogen sulfide metabolic process"/>
    <property type="evidence" value="ECO:0007669"/>
    <property type="project" value="TreeGrafter"/>
</dbReference>
<evidence type="ECO:0000256" key="1">
    <source>
        <dbReference type="ARBA" id="ARBA00022723"/>
    </source>
</evidence>
<dbReference type="GO" id="GO:0050313">
    <property type="term" value="F:sulfur dioxygenase activity"/>
    <property type="evidence" value="ECO:0007669"/>
    <property type="project" value="InterPro"/>
</dbReference>
<dbReference type="AlphaFoldDB" id="A0A1H6CF47"/>
<evidence type="ECO:0000313" key="3">
    <source>
        <dbReference type="EMBL" id="SEG71631.1"/>
    </source>
</evidence>
<dbReference type="InterPro" id="IPR001279">
    <property type="entry name" value="Metallo-B-lactamas"/>
</dbReference>
<keyword evidence="4" id="KW-1185">Reference proteome</keyword>
<dbReference type="Pfam" id="PF00753">
    <property type="entry name" value="Lactamase_B"/>
    <property type="match status" value="1"/>
</dbReference>
<dbReference type="EMBL" id="FNVG01000038">
    <property type="protein sequence ID" value="SEG71631.1"/>
    <property type="molecule type" value="Genomic_DNA"/>
</dbReference>
<dbReference type="InterPro" id="IPR036866">
    <property type="entry name" value="RibonucZ/Hydroxyglut_hydro"/>
</dbReference>
<protein>
    <submittedName>
        <fullName evidence="3">Glyoxylase, beta-lactamase superfamily II</fullName>
    </submittedName>
</protein>
<organism evidence="3 4">
    <name type="scientific">Vibrio hangzhouensis</name>
    <dbReference type="NCBI Taxonomy" id="462991"/>
    <lineage>
        <taxon>Bacteria</taxon>
        <taxon>Pseudomonadati</taxon>
        <taxon>Pseudomonadota</taxon>
        <taxon>Gammaproteobacteria</taxon>
        <taxon>Vibrionales</taxon>
        <taxon>Vibrionaceae</taxon>
        <taxon>Vibrio</taxon>
    </lineage>
</organism>
<accession>A0A1H6CF47</accession>
<dbReference type="GO" id="GO:0006749">
    <property type="term" value="P:glutathione metabolic process"/>
    <property type="evidence" value="ECO:0007669"/>
    <property type="project" value="InterPro"/>
</dbReference>
<evidence type="ECO:0000313" key="4">
    <source>
        <dbReference type="Proteomes" id="UP000236721"/>
    </source>
</evidence>
<dbReference type="CDD" id="cd07724">
    <property type="entry name" value="POD-like_MBL-fold"/>
    <property type="match status" value="1"/>
</dbReference>
<dbReference type="InterPro" id="IPR051682">
    <property type="entry name" value="Mito_Persulfide_Diox"/>
</dbReference>
<name>A0A1H6CF47_9VIBR</name>
<dbReference type="PANTHER" id="PTHR43084">
    <property type="entry name" value="PERSULFIDE DIOXYGENASE ETHE1"/>
    <property type="match status" value="1"/>
</dbReference>
<proteinExistence type="predicted"/>
<sequence length="260" mass="28836">MNIHPFFHRSTGTLTYLITRGSHAAVIDPVLDFQDGVVTSTSLQQIIDEIESQGVTLDYILETHIHADHLTGSKRLQQHCGGKTVISKRIVEVYDNWRDKLQNEPLAAFDLLVEDGDELPFGDHVISVLATPGHTPTDLTFALGENIFVGDTLFAPARGTARVDFPGGSASTLYHSIKRLFSLPDNTNVYLCHDYPQDSDEPVVSTTLATQKADNVMLNDKVSEQEYSSTRLTRDATLAAPKLLPWAIPYNLTYHLPNIH</sequence>
<evidence type="ECO:0000259" key="2">
    <source>
        <dbReference type="SMART" id="SM00849"/>
    </source>
</evidence>
<dbReference type="RefSeq" id="WP_103882451.1">
    <property type="nucleotide sequence ID" value="NZ_FNVG01000038.1"/>
</dbReference>
<dbReference type="Proteomes" id="UP000236721">
    <property type="component" value="Unassembled WGS sequence"/>
</dbReference>
<gene>
    <name evidence="3" type="ORF">SAMN04488244_1386</name>
</gene>
<dbReference type="GO" id="GO:0046872">
    <property type="term" value="F:metal ion binding"/>
    <property type="evidence" value="ECO:0007669"/>
    <property type="project" value="UniProtKB-KW"/>
</dbReference>